<accession>A0A1Q2ME19</accession>
<dbReference type="AlphaFoldDB" id="A0A1Q2ME19"/>
<name>A0A1Q2ME19_9BACT</name>
<protein>
    <submittedName>
        <fullName evidence="1">Uncharacterized protein</fullName>
    </submittedName>
</protein>
<sequence length="430" mass="48170">MKLNYIIFFILVLYSCSIAGISSEFQLIGNEKTSSVDTETGTRVYYLTSADHMNTHAYPHSRTFAEDDQYVIVESSRPRPDGTDNGGDFPSYTKERQLLAVNISTGGIYHIDSLLVEDVAQYGNSHFYTSSQYHTDYSPVTNNLVYYDMTGHNLYLMDFDTGDKKLLWHCNEGTIGDPPSISEDGSRIMVYVTHPGPASDNMLRGTSKGVYAIDLDDTTVIKGPYLVYATIDRRLTDTTMGLAHIIVNPANPDEFSFSRGYGGYSDGSIEKTRVWYGRVESPLIKVALPTPVGMIHTHEIWGPQGKYMYLVAIEGTGAIWKFDPRTEKKEILTQGINPRCLHVSTCGSERFFVYETQTSHTIKPLDEYANHTESVYLYDRITGNTVKLANVVEGLNHPRHVHPQLNMAGDKVVYTESDESGSKIALIELE</sequence>
<dbReference type="Gene3D" id="2.130.10.10">
    <property type="entry name" value="YVTN repeat-like/Quinoprotein amine dehydrogenase"/>
    <property type="match status" value="1"/>
</dbReference>
<dbReference type="InterPro" id="IPR015943">
    <property type="entry name" value="WD40/YVTN_repeat-like_dom_sf"/>
</dbReference>
<dbReference type="OrthoDB" id="8432779at2"/>
<gene>
    <name evidence="1" type="ORF">SMSP2_01317</name>
</gene>
<dbReference type="Proteomes" id="UP000188181">
    <property type="component" value="Chromosome"/>
</dbReference>
<dbReference type="EMBL" id="CP019646">
    <property type="protein sequence ID" value="AQQ70953.1"/>
    <property type="molecule type" value="Genomic_DNA"/>
</dbReference>
<proteinExistence type="predicted"/>
<keyword evidence="2" id="KW-1185">Reference proteome</keyword>
<dbReference type="KEGG" id="pbas:SMSP2_01317"/>
<dbReference type="STRING" id="1851148.SMSP2_01317"/>
<evidence type="ECO:0000313" key="2">
    <source>
        <dbReference type="Proteomes" id="UP000188181"/>
    </source>
</evidence>
<evidence type="ECO:0000313" key="1">
    <source>
        <dbReference type="EMBL" id="AQQ70953.1"/>
    </source>
</evidence>
<organism evidence="1 2">
    <name type="scientific">Limihaloglobus sulfuriphilus</name>
    <dbReference type="NCBI Taxonomy" id="1851148"/>
    <lineage>
        <taxon>Bacteria</taxon>
        <taxon>Pseudomonadati</taxon>
        <taxon>Planctomycetota</taxon>
        <taxon>Phycisphaerae</taxon>
        <taxon>Sedimentisphaerales</taxon>
        <taxon>Sedimentisphaeraceae</taxon>
        <taxon>Limihaloglobus</taxon>
    </lineage>
</organism>
<dbReference type="RefSeq" id="WP_146683180.1">
    <property type="nucleotide sequence ID" value="NZ_CP019646.1"/>
</dbReference>
<dbReference type="PROSITE" id="PS51257">
    <property type="entry name" value="PROKAR_LIPOPROTEIN"/>
    <property type="match status" value="1"/>
</dbReference>
<reference evidence="2" key="1">
    <citation type="submission" date="2017-02" db="EMBL/GenBank/DDBJ databases">
        <title>Comparative genomics and description of representatives of a novel lineage of planctomycetes thriving in anoxic sediments.</title>
        <authorList>
            <person name="Spring S."/>
            <person name="Bunk B."/>
            <person name="Sproer C."/>
        </authorList>
    </citation>
    <scope>NUCLEOTIDE SEQUENCE [LARGE SCALE GENOMIC DNA]</scope>
    <source>
        <strain evidence="2">SM-Chi-D1</strain>
    </source>
</reference>
<dbReference type="InterPro" id="IPR011044">
    <property type="entry name" value="Quino_amine_DH_bsu"/>
</dbReference>
<dbReference type="SUPFAM" id="SSF50969">
    <property type="entry name" value="YVTN repeat-like/Quinoprotein amine dehydrogenase"/>
    <property type="match status" value="1"/>
</dbReference>